<dbReference type="EMBL" id="JAIVFP010000001">
    <property type="protein sequence ID" value="MCI4684728.1"/>
    <property type="molecule type" value="Genomic_DNA"/>
</dbReference>
<keyword evidence="1" id="KW-0175">Coiled coil</keyword>
<dbReference type="Proteomes" id="UP001139104">
    <property type="component" value="Unassembled WGS sequence"/>
</dbReference>
<sequence>MSLQSHLAELERRHMALQREIEKEELHPATDALKLHELKRRKLQLKDEISKLKTETASATVH</sequence>
<reference evidence="2" key="1">
    <citation type="journal article" date="2022" name="ISME J.">
        <title>Identification of active gaseous-alkane degraders at natural gas seeps.</title>
        <authorList>
            <person name="Farhan Ul Haque M."/>
            <person name="Hernandez M."/>
            <person name="Crombie A.T."/>
            <person name="Murrell J.C."/>
        </authorList>
    </citation>
    <scope>NUCLEOTIDE SEQUENCE</scope>
    <source>
        <strain evidence="2">PC2</strain>
    </source>
</reference>
<evidence type="ECO:0000313" key="2">
    <source>
        <dbReference type="EMBL" id="MCI4684728.1"/>
    </source>
</evidence>
<gene>
    <name evidence="2" type="ORF">K2U94_18465</name>
</gene>
<evidence type="ECO:0000313" key="3">
    <source>
        <dbReference type="Proteomes" id="UP001139104"/>
    </source>
</evidence>
<keyword evidence="3" id="KW-1185">Reference proteome</keyword>
<comment type="caution">
    <text evidence="2">The sequence shown here is derived from an EMBL/GenBank/DDBJ whole genome shotgun (WGS) entry which is preliminary data.</text>
</comment>
<dbReference type="InterPro" id="IPR038444">
    <property type="entry name" value="DUF465_sf"/>
</dbReference>
<dbReference type="Pfam" id="PF04325">
    <property type="entry name" value="DUF465"/>
    <property type="match status" value="1"/>
</dbReference>
<protein>
    <submittedName>
        <fullName evidence="2">DUF465 domain-containing protein</fullName>
    </submittedName>
</protein>
<evidence type="ECO:0000256" key="1">
    <source>
        <dbReference type="SAM" id="Coils"/>
    </source>
</evidence>
<dbReference type="InterPro" id="IPR007420">
    <property type="entry name" value="DUF465"/>
</dbReference>
<proteinExistence type="predicted"/>
<name>A0ABS9ZAQ3_9HYPH</name>
<accession>A0ABS9ZAQ3</accession>
<dbReference type="RefSeq" id="WP_243068611.1">
    <property type="nucleotide sequence ID" value="NZ_JAIVFK010000005.1"/>
</dbReference>
<organism evidence="2 3">
    <name type="scientific">Candidatus Rhodoblastus alkanivorans</name>
    <dbReference type="NCBI Taxonomy" id="2954117"/>
    <lineage>
        <taxon>Bacteria</taxon>
        <taxon>Pseudomonadati</taxon>
        <taxon>Pseudomonadota</taxon>
        <taxon>Alphaproteobacteria</taxon>
        <taxon>Hyphomicrobiales</taxon>
        <taxon>Rhodoblastaceae</taxon>
        <taxon>Rhodoblastus</taxon>
    </lineage>
</organism>
<dbReference type="Gene3D" id="6.10.280.50">
    <property type="match status" value="1"/>
</dbReference>
<feature type="coiled-coil region" evidence="1">
    <location>
        <begin position="7"/>
        <end position="55"/>
    </location>
</feature>